<protein>
    <submittedName>
        <fullName evidence="2">Uncharacterized protein</fullName>
    </submittedName>
</protein>
<name>A0AAD6Y830_9AGAR</name>
<proteinExistence type="predicted"/>
<evidence type="ECO:0000313" key="2">
    <source>
        <dbReference type="EMBL" id="KAJ7198823.1"/>
    </source>
</evidence>
<keyword evidence="3" id="KW-1185">Reference proteome</keyword>
<dbReference type="EMBL" id="JARJCW010000071">
    <property type="protein sequence ID" value="KAJ7198823.1"/>
    <property type="molecule type" value="Genomic_DNA"/>
</dbReference>
<organism evidence="2 3">
    <name type="scientific">Mycena pura</name>
    <dbReference type="NCBI Taxonomy" id="153505"/>
    <lineage>
        <taxon>Eukaryota</taxon>
        <taxon>Fungi</taxon>
        <taxon>Dikarya</taxon>
        <taxon>Basidiomycota</taxon>
        <taxon>Agaricomycotina</taxon>
        <taxon>Agaricomycetes</taxon>
        <taxon>Agaricomycetidae</taxon>
        <taxon>Agaricales</taxon>
        <taxon>Marasmiineae</taxon>
        <taxon>Mycenaceae</taxon>
        <taxon>Mycena</taxon>
    </lineage>
</organism>
<accession>A0AAD6Y830</accession>
<reference evidence="2" key="1">
    <citation type="submission" date="2023-03" db="EMBL/GenBank/DDBJ databases">
        <title>Massive genome expansion in bonnet fungi (Mycena s.s.) driven by repeated elements and novel gene families across ecological guilds.</title>
        <authorList>
            <consortium name="Lawrence Berkeley National Laboratory"/>
            <person name="Harder C.B."/>
            <person name="Miyauchi S."/>
            <person name="Viragh M."/>
            <person name="Kuo A."/>
            <person name="Thoen E."/>
            <person name="Andreopoulos B."/>
            <person name="Lu D."/>
            <person name="Skrede I."/>
            <person name="Drula E."/>
            <person name="Henrissat B."/>
            <person name="Morin E."/>
            <person name="Kohler A."/>
            <person name="Barry K."/>
            <person name="LaButti K."/>
            <person name="Morin E."/>
            <person name="Salamov A."/>
            <person name="Lipzen A."/>
            <person name="Mereny Z."/>
            <person name="Hegedus B."/>
            <person name="Baldrian P."/>
            <person name="Stursova M."/>
            <person name="Weitz H."/>
            <person name="Taylor A."/>
            <person name="Grigoriev I.V."/>
            <person name="Nagy L.G."/>
            <person name="Martin F."/>
            <person name="Kauserud H."/>
        </authorList>
    </citation>
    <scope>NUCLEOTIDE SEQUENCE</scope>
    <source>
        <strain evidence="2">9144</strain>
    </source>
</reference>
<dbReference type="Proteomes" id="UP001219525">
    <property type="component" value="Unassembled WGS sequence"/>
</dbReference>
<dbReference type="AlphaFoldDB" id="A0AAD6Y830"/>
<gene>
    <name evidence="2" type="ORF">GGX14DRAFT_468991</name>
</gene>
<evidence type="ECO:0000256" key="1">
    <source>
        <dbReference type="SAM" id="MobiDB-lite"/>
    </source>
</evidence>
<comment type="caution">
    <text evidence="2">The sequence shown here is derived from an EMBL/GenBank/DDBJ whole genome shotgun (WGS) entry which is preliminary data.</text>
</comment>
<evidence type="ECO:0000313" key="3">
    <source>
        <dbReference type="Proteomes" id="UP001219525"/>
    </source>
</evidence>
<sequence length="251" mass="25777">MSSERLEISTITENTCLTKDHRRLPIPSAPDALALALALVTLALASGSDAVALALAGSNTLALPLASALNVALALGSTAAELGSRDESDTAVTSESEALTLALGSASDPDNVECPCPCPHCPWECHWPLSKLCELMAEGCDGRDDAGSLGGADSDGPSDNGAEAEGMPRDAESLADGTPRVAEPLGTPRDAESLATALLKTTCLESEGTTAAAAFEAIAARTKAEEKEIMMNADEMCVVKWVGGNTCVRHR</sequence>
<feature type="region of interest" description="Disordered" evidence="1">
    <location>
        <begin position="148"/>
        <end position="189"/>
    </location>
</feature>